<name>A0A7H0LFY0_9SPHN</name>
<dbReference type="AlphaFoldDB" id="A0A7H0LFY0"/>
<dbReference type="PANTHER" id="PTHR12526">
    <property type="entry name" value="GLYCOSYLTRANSFERASE"/>
    <property type="match status" value="1"/>
</dbReference>
<protein>
    <submittedName>
        <fullName evidence="1">Glycosyltransferase family 4 protein</fullName>
    </submittedName>
</protein>
<keyword evidence="2" id="KW-1185">Reference proteome</keyword>
<reference evidence="1 2" key="1">
    <citation type="submission" date="2020-09" db="EMBL/GenBank/DDBJ databases">
        <title>Sphingomonas sp., a new species isolated from pork steak.</title>
        <authorList>
            <person name="Heidler von Heilborn D."/>
        </authorList>
    </citation>
    <scope>NUCLEOTIDE SEQUENCE [LARGE SCALE GENOMIC DNA]</scope>
    <source>
        <strain evidence="2">S8-3T</strain>
    </source>
</reference>
<dbReference type="RefSeq" id="WP_187760911.1">
    <property type="nucleotide sequence ID" value="NZ_CP061038.1"/>
</dbReference>
<dbReference type="CDD" id="cd03801">
    <property type="entry name" value="GT4_PimA-like"/>
    <property type="match status" value="1"/>
</dbReference>
<dbReference type="Proteomes" id="UP000516148">
    <property type="component" value="Chromosome"/>
</dbReference>
<dbReference type="SUPFAM" id="SSF53756">
    <property type="entry name" value="UDP-Glycosyltransferase/glycogen phosphorylase"/>
    <property type="match status" value="1"/>
</dbReference>
<evidence type="ECO:0000313" key="2">
    <source>
        <dbReference type="Proteomes" id="UP000516148"/>
    </source>
</evidence>
<dbReference type="Pfam" id="PF13692">
    <property type="entry name" value="Glyco_trans_1_4"/>
    <property type="match status" value="1"/>
</dbReference>
<dbReference type="EMBL" id="CP061038">
    <property type="protein sequence ID" value="QNQ08583.1"/>
    <property type="molecule type" value="Genomic_DNA"/>
</dbReference>
<organism evidence="1 2">
    <name type="scientific">Sphingomonas alpina</name>
    <dbReference type="NCBI Taxonomy" id="653931"/>
    <lineage>
        <taxon>Bacteria</taxon>
        <taxon>Pseudomonadati</taxon>
        <taxon>Pseudomonadota</taxon>
        <taxon>Alphaproteobacteria</taxon>
        <taxon>Sphingomonadales</taxon>
        <taxon>Sphingomonadaceae</taxon>
        <taxon>Sphingomonas</taxon>
    </lineage>
</organism>
<evidence type="ECO:0000313" key="1">
    <source>
        <dbReference type="EMBL" id="QNQ08583.1"/>
    </source>
</evidence>
<dbReference type="KEGG" id="spap:H3Z74_17790"/>
<dbReference type="GO" id="GO:0016757">
    <property type="term" value="F:glycosyltransferase activity"/>
    <property type="evidence" value="ECO:0007669"/>
    <property type="project" value="TreeGrafter"/>
</dbReference>
<keyword evidence="1" id="KW-0808">Transferase</keyword>
<gene>
    <name evidence="1" type="ORF">H3Z74_17790</name>
</gene>
<sequence>MKLAVIVTEYPKSTETFIYRDLVKFAELGAEIRLYHLTAFRHGQTLHAFAEPTRGWVRPIALLGGPALAAFARAALRHPLVLGRTLLQIAWAYRAHPKIALKSLALAPKALAIAADAKDWDAAHVHAEFAGHPATAAWIGHRLGGPAYSVSCRAHDIFRTQQLLDAKLGEAAMVRTVSDFGRAFLKDKVAGMAARDIQVIHSSVDVTRITPVDTLPSTAPFRILYVGALEPKKGVQHLLDALVEAGSALGDWCCELIGHGPSADALRAKAGALGLSGRVRFLGMQPFEAVAAAYGQASVCVAPSVIGPNGRQEGIPNVMIEALAYQRPAITTAISGIPELIRDGDTGLLVPPGDAHALAEALLRVQRDPQAALEMARRGRAHVEAEFDLAVNAARQLALFAG</sequence>
<dbReference type="PANTHER" id="PTHR12526:SF613">
    <property type="entry name" value="PHOSPHATIDYL-MYO-INOSITOL MANNOSYLTRANSFERASE"/>
    <property type="match status" value="1"/>
</dbReference>
<dbReference type="Gene3D" id="3.40.50.2000">
    <property type="entry name" value="Glycogen Phosphorylase B"/>
    <property type="match status" value="2"/>
</dbReference>
<accession>A0A7H0LFY0</accession>
<proteinExistence type="predicted"/>